<comment type="caution">
    <text evidence="2">The sequence shown here is derived from an EMBL/GenBank/DDBJ whole genome shotgun (WGS) entry which is preliminary data.</text>
</comment>
<keyword evidence="3" id="KW-1185">Reference proteome</keyword>
<dbReference type="EMBL" id="JACIEJ010000005">
    <property type="protein sequence ID" value="MBB3986191.1"/>
    <property type="molecule type" value="Genomic_DNA"/>
</dbReference>
<feature type="domain" description="DNA-binding transcriptional repressor CapW winged helix-turn-helix" evidence="1">
    <location>
        <begin position="9"/>
        <end position="78"/>
    </location>
</feature>
<accession>A0A7W6GS86</accession>
<dbReference type="AlphaFoldDB" id="A0A7W6GS86"/>
<dbReference type="Pfam" id="PF26109">
    <property type="entry name" value="WHD_BrxR"/>
    <property type="match status" value="1"/>
</dbReference>
<evidence type="ECO:0000313" key="2">
    <source>
        <dbReference type="EMBL" id="MBB3986191.1"/>
    </source>
</evidence>
<reference evidence="2 3" key="1">
    <citation type="submission" date="2020-08" db="EMBL/GenBank/DDBJ databases">
        <title>Genomic Encyclopedia of Type Strains, Phase IV (KMG-IV): sequencing the most valuable type-strain genomes for metagenomic binning, comparative biology and taxonomic classification.</title>
        <authorList>
            <person name="Goeker M."/>
        </authorList>
    </citation>
    <scope>NUCLEOTIDE SEQUENCE [LARGE SCALE GENOMIC DNA]</scope>
    <source>
        <strain evidence="2 3">DSM 102235</strain>
    </source>
</reference>
<dbReference type="InterPro" id="IPR059019">
    <property type="entry name" value="WHD_CapW"/>
</dbReference>
<dbReference type="RefSeq" id="WP_183966357.1">
    <property type="nucleotide sequence ID" value="NZ_BAABBZ010000007.1"/>
</dbReference>
<sequence>MTDAFATVVRLMWIDDLIEEEGQIQRSDIARAFRMSVQQASHDLRRYMQLNPRRIAYDPSPRCYVQVDGSKPLFTRGHRCAAADIVSAVAEHYPTQEQST</sequence>
<name>A0A7W6GS86_9RHOB</name>
<gene>
    <name evidence="2" type="ORF">GGQ68_002529</name>
</gene>
<dbReference type="Proteomes" id="UP000541426">
    <property type="component" value="Unassembled WGS sequence"/>
</dbReference>
<protein>
    <recommendedName>
        <fullName evidence="1">DNA-binding transcriptional repressor CapW winged helix-turn-helix domain-containing protein</fullName>
    </recommendedName>
</protein>
<organism evidence="2 3">
    <name type="scientific">Sagittula marina</name>
    <dbReference type="NCBI Taxonomy" id="943940"/>
    <lineage>
        <taxon>Bacteria</taxon>
        <taxon>Pseudomonadati</taxon>
        <taxon>Pseudomonadota</taxon>
        <taxon>Alphaproteobacteria</taxon>
        <taxon>Rhodobacterales</taxon>
        <taxon>Roseobacteraceae</taxon>
        <taxon>Sagittula</taxon>
    </lineage>
</organism>
<evidence type="ECO:0000259" key="1">
    <source>
        <dbReference type="Pfam" id="PF26109"/>
    </source>
</evidence>
<proteinExistence type="predicted"/>
<evidence type="ECO:0000313" key="3">
    <source>
        <dbReference type="Proteomes" id="UP000541426"/>
    </source>
</evidence>